<dbReference type="AlphaFoldDB" id="A0A8J3QD30"/>
<keyword evidence="2" id="KW-1185">Reference proteome</keyword>
<reference evidence="1" key="1">
    <citation type="submission" date="2021-01" db="EMBL/GenBank/DDBJ databases">
        <title>Whole genome shotgun sequence of Rhizocola hellebori NBRC 109834.</title>
        <authorList>
            <person name="Komaki H."/>
            <person name="Tamura T."/>
        </authorList>
    </citation>
    <scope>NUCLEOTIDE SEQUENCE</scope>
    <source>
        <strain evidence="1">NBRC 109834</strain>
    </source>
</reference>
<sequence length="96" mass="10398">MTAGPEADTAFFDALGAVFDKHPQAKTRYAIGTARQEAEKLGIDFAKQHAVARVEGSRIITSFHDNDGGEGPEHSLACCEWGFVGGEWKCKKKCPT</sequence>
<dbReference type="EMBL" id="BONY01000049">
    <property type="protein sequence ID" value="GIH08445.1"/>
    <property type="molecule type" value="Genomic_DNA"/>
</dbReference>
<protein>
    <submittedName>
        <fullName evidence="1">Uncharacterized protein</fullName>
    </submittedName>
</protein>
<dbReference type="Proteomes" id="UP000612899">
    <property type="component" value="Unassembled WGS sequence"/>
</dbReference>
<organism evidence="1 2">
    <name type="scientific">Rhizocola hellebori</name>
    <dbReference type="NCBI Taxonomy" id="1392758"/>
    <lineage>
        <taxon>Bacteria</taxon>
        <taxon>Bacillati</taxon>
        <taxon>Actinomycetota</taxon>
        <taxon>Actinomycetes</taxon>
        <taxon>Micromonosporales</taxon>
        <taxon>Micromonosporaceae</taxon>
        <taxon>Rhizocola</taxon>
    </lineage>
</organism>
<evidence type="ECO:0000313" key="1">
    <source>
        <dbReference type="EMBL" id="GIH08445.1"/>
    </source>
</evidence>
<proteinExistence type="predicted"/>
<evidence type="ECO:0000313" key="2">
    <source>
        <dbReference type="Proteomes" id="UP000612899"/>
    </source>
</evidence>
<gene>
    <name evidence="1" type="ORF">Rhe02_65120</name>
</gene>
<accession>A0A8J3QD30</accession>
<comment type="caution">
    <text evidence="1">The sequence shown here is derived from an EMBL/GenBank/DDBJ whole genome shotgun (WGS) entry which is preliminary data.</text>
</comment>
<name>A0A8J3QD30_9ACTN</name>